<dbReference type="InterPro" id="IPR051506">
    <property type="entry name" value="ATOS_Transcription_Regulators"/>
</dbReference>
<dbReference type="PANTHER" id="PTHR13199">
    <property type="entry name" value="GH03947P"/>
    <property type="match status" value="1"/>
</dbReference>
<gene>
    <name evidence="1" type="ORF">Gorai_022003</name>
</gene>
<evidence type="ECO:0000313" key="1">
    <source>
        <dbReference type="EMBL" id="MBA0579757.1"/>
    </source>
</evidence>
<sequence>MGFISSWWVPMQVLSNPEKTPLHMFFCNYDLTDMPASTKTFVRQKITLTSSVPNFAELNSSEGKGNEGLDSTQIISCNNVHCKEHSDAYQRTNQKLPIVALRSMKILKDQFHKRLALTGMGIGDSTCTMTSELSSLNCIQMQMRK</sequence>
<organism evidence="1 2">
    <name type="scientific">Gossypium raimondii</name>
    <name type="common">Peruvian cotton</name>
    <name type="synonym">Gossypium klotzschianum subsp. raimondii</name>
    <dbReference type="NCBI Taxonomy" id="29730"/>
    <lineage>
        <taxon>Eukaryota</taxon>
        <taxon>Viridiplantae</taxon>
        <taxon>Streptophyta</taxon>
        <taxon>Embryophyta</taxon>
        <taxon>Tracheophyta</taxon>
        <taxon>Spermatophyta</taxon>
        <taxon>Magnoliopsida</taxon>
        <taxon>eudicotyledons</taxon>
        <taxon>Gunneridae</taxon>
        <taxon>Pentapetalae</taxon>
        <taxon>rosids</taxon>
        <taxon>malvids</taxon>
        <taxon>Malvales</taxon>
        <taxon>Malvaceae</taxon>
        <taxon>Malvoideae</taxon>
        <taxon>Gossypium</taxon>
    </lineage>
</organism>
<feature type="non-terminal residue" evidence="1">
    <location>
        <position position="1"/>
    </location>
</feature>
<evidence type="ECO:0000313" key="2">
    <source>
        <dbReference type="Proteomes" id="UP000593578"/>
    </source>
</evidence>
<dbReference type="Proteomes" id="UP000593578">
    <property type="component" value="Unassembled WGS sequence"/>
</dbReference>
<dbReference type="PANTHER" id="PTHR13199:SF23">
    <property type="entry name" value="MEIOSIS CHROMOSOME SEGREGATION FAMILY PROTEIN"/>
    <property type="match status" value="1"/>
</dbReference>
<dbReference type="AlphaFoldDB" id="A0A7J8NS05"/>
<comment type="caution">
    <text evidence="1">The sequence shown here is derived from an EMBL/GenBank/DDBJ whole genome shotgun (WGS) entry which is preliminary data.</text>
</comment>
<accession>A0A7J8NS05</accession>
<reference evidence="1 2" key="1">
    <citation type="journal article" date="2019" name="Genome Biol. Evol.">
        <title>Insights into the evolution of the New World diploid cottons (Gossypium, subgenus Houzingenia) based on genome sequencing.</title>
        <authorList>
            <person name="Grover C.E."/>
            <person name="Arick M.A. 2nd"/>
            <person name="Thrash A."/>
            <person name="Conover J.L."/>
            <person name="Sanders W.S."/>
            <person name="Peterson D.G."/>
            <person name="Frelichowski J.E."/>
            <person name="Scheffler J.A."/>
            <person name="Scheffler B.E."/>
            <person name="Wendel J.F."/>
        </authorList>
    </citation>
    <scope>NUCLEOTIDE SEQUENCE [LARGE SCALE GENOMIC DNA]</scope>
    <source>
        <strain evidence="1">8</strain>
        <tissue evidence="1">Leaf</tissue>
    </source>
</reference>
<dbReference type="EMBL" id="JABEZZ010000001">
    <property type="protein sequence ID" value="MBA0579757.1"/>
    <property type="molecule type" value="Genomic_DNA"/>
</dbReference>
<proteinExistence type="predicted"/>
<protein>
    <submittedName>
        <fullName evidence="1">Uncharacterized protein</fullName>
    </submittedName>
</protein>
<name>A0A7J8NS05_GOSRA</name>